<reference evidence="1 2" key="1">
    <citation type="journal article" date="2018" name="Front. Plant Sci.">
        <title>Red Clover (Trifolium pratense) and Zigzag Clover (T. medium) - A Picture of Genomic Similarities and Differences.</title>
        <authorList>
            <person name="Dluhosova J."/>
            <person name="Istvanek J."/>
            <person name="Nedelnik J."/>
            <person name="Repkova J."/>
        </authorList>
    </citation>
    <scope>NUCLEOTIDE SEQUENCE [LARGE SCALE GENOMIC DNA]</scope>
    <source>
        <strain evidence="2">cv. 10/8</strain>
        <tissue evidence="1">Leaf</tissue>
    </source>
</reference>
<protein>
    <submittedName>
        <fullName evidence="1">Uncharacterized protein</fullName>
    </submittedName>
</protein>
<name>A0A392TA15_9FABA</name>
<proteinExistence type="predicted"/>
<accession>A0A392TA15</accession>
<dbReference type="EMBL" id="LXQA010528025">
    <property type="protein sequence ID" value="MCI57374.1"/>
    <property type="molecule type" value="Genomic_DNA"/>
</dbReference>
<keyword evidence="2" id="KW-1185">Reference proteome</keyword>
<dbReference type="Proteomes" id="UP000265520">
    <property type="component" value="Unassembled WGS sequence"/>
</dbReference>
<comment type="caution">
    <text evidence="1">The sequence shown here is derived from an EMBL/GenBank/DDBJ whole genome shotgun (WGS) entry which is preliminary data.</text>
</comment>
<feature type="non-terminal residue" evidence="1">
    <location>
        <position position="46"/>
    </location>
</feature>
<organism evidence="1 2">
    <name type="scientific">Trifolium medium</name>
    <dbReference type="NCBI Taxonomy" id="97028"/>
    <lineage>
        <taxon>Eukaryota</taxon>
        <taxon>Viridiplantae</taxon>
        <taxon>Streptophyta</taxon>
        <taxon>Embryophyta</taxon>
        <taxon>Tracheophyta</taxon>
        <taxon>Spermatophyta</taxon>
        <taxon>Magnoliopsida</taxon>
        <taxon>eudicotyledons</taxon>
        <taxon>Gunneridae</taxon>
        <taxon>Pentapetalae</taxon>
        <taxon>rosids</taxon>
        <taxon>fabids</taxon>
        <taxon>Fabales</taxon>
        <taxon>Fabaceae</taxon>
        <taxon>Papilionoideae</taxon>
        <taxon>50 kb inversion clade</taxon>
        <taxon>NPAAA clade</taxon>
        <taxon>Hologalegina</taxon>
        <taxon>IRL clade</taxon>
        <taxon>Trifolieae</taxon>
        <taxon>Trifolium</taxon>
    </lineage>
</organism>
<evidence type="ECO:0000313" key="1">
    <source>
        <dbReference type="EMBL" id="MCI57374.1"/>
    </source>
</evidence>
<dbReference type="AlphaFoldDB" id="A0A392TA15"/>
<sequence>MQLYLSLVKTHSTKLDIGTWQDAELEVNDAEQKVEDTMRDIDKRWK</sequence>
<evidence type="ECO:0000313" key="2">
    <source>
        <dbReference type="Proteomes" id="UP000265520"/>
    </source>
</evidence>